<dbReference type="EMBL" id="NCVQ01000006">
    <property type="protein sequence ID" value="PWZ23166.1"/>
    <property type="molecule type" value="Genomic_DNA"/>
</dbReference>
<proteinExistence type="predicted"/>
<dbReference type="InterPro" id="IPR013819">
    <property type="entry name" value="LipOase_C"/>
</dbReference>
<dbReference type="GO" id="GO:0046872">
    <property type="term" value="F:metal ion binding"/>
    <property type="evidence" value="ECO:0007669"/>
    <property type="project" value="InterPro"/>
</dbReference>
<dbReference type="GO" id="GO:0016702">
    <property type="term" value="F:oxidoreductase activity, acting on single donors with incorporation of molecular oxygen, incorporation of two atoms of oxygen"/>
    <property type="evidence" value="ECO:0007669"/>
    <property type="project" value="InterPro"/>
</dbReference>
<evidence type="ECO:0000313" key="5">
    <source>
        <dbReference type="Proteomes" id="UP000251960"/>
    </source>
</evidence>
<organism evidence="4 5">
    <name type="scientific">Zea mays</name>
    <name type="common">Maize</name>
    <dbReference type="NCBI Taxonomy" id="4577"/>
    <lineage>
        <taxon>Eukaryota</taxon>
        <taxon>Viridiplantae</taxon>
        <taxon>Streptophyta</taxon>
        <taxon>Embryophyta</taxon>
        <taxon>Tracheophyta</taxon>
        <taxon>Spermatophyta</taxon>
        <taxon>Magnoliopsida</taxon>
        <taxon>Liliopsida</taxon>
        <taxon>Poales</taxon>
        <taxon>Poaceae</taxon>
        <taxon>PACMAD clade</taxon>
        <taxon>Panicoideae</taxon>
        <taxon>Andropogonodae</taxon>
        <taxon>Andropogoneae</taxon>
        <taxon>Tripsacinae</taxon>
        <taxon>Zea</taxon>
    </lineage>
</organism>
<dbReference type="InterPro" id="IPR027433">
    <property type="entry name" value="Lipoxygenase_dom_3"/>
</dbReference>
<evidence type="ECO:0000313" key="4">
    <source>
        <dbReference type="EMBL" id="PWZ23166.1"/>
    </source>
</evidence>
<protein>
    <submittedName>
        <fullName evidence="4">Putative linoleate 9S-lipoxygenase 4</fullName>
    </submittedName>
</protein>
<dbReference type="Proteomes" id="UP000251960">
    <property type="component" value="Chromosome 5"/>
</dbReference>
<accession>A0A3L6EQD0</accession>
<gene>
    <name evidence="4" type="primary">Os03g0700700_1</name>
    <name evidence="3" type="synonym">Os03g0700700_0</name>
    <name evidence="2" type="synonym">Os03g0700700_3</name>
    <name evidence="4" type="ORF">Zm00014a_032796</name>
    <name evidence="2" type="ORF">Zm00014a_032798</name>
    <name evidence="3" type="ORF">Zm00014a_032799</name>
</gene>
<comment type="caution">
    <text evidence="4">The sequence shown here is derived from an EMBL/GenBank/DDBJ whole genome shotgun (WGS) entry which is preliminary data.</text>
</comment>
<dbReference type="SUPFAM" id="SSF48484">
    <property type="entry name" value="Lipoxigenase"/>
    <property type="match status" value="1"/>
</dbReference>
<dbReference type="Gene3D" id="4.10.372.10">
    <property type="entry name" value="Lipoxygenase-1, Domain 3"/>
    <property type="match status" value="1"/>
</dbReference>
<dbReference type="EMBL" id="NCVQ01000006">
    <property type="protein sequence ID" value="PWZ23161.1"/>
    <property type="molecule type" value="Genomic_DNA"/>
</dbReference>
<dbReference type="PROSITE" id="PS51393">
    <property type="entry name" value="LIPOXYGENASE_3"/>
    <property type="match status" value="1"/>
</dbReference>
<dbReference type="EMBL" id="NCVQ01000006">
    <property type="protein sequence ID" value="PWZ23160.1"/>
    <property type="molecule type" value="Genomic_DNA"/>
</dbReference>
<reference evidence="4 5" key="1">
    <citation type="journal article" date="2018" name="Nat. Genet.">
        <title>Extensive intraspecific gene order and gene structural variations between Mo17 and other maize genomes.</title>
        <authorList>
            <person name="Sun S."/>
            <person name="Zhou Y."/>
            <person name="Chen J."/>
            <person name="Shi J."/>
            <person name="Zhao H."/>
            <person name="Zhao H."/>
            <person name="Song W."/>
            <person name="Zhang M."/>
            <person name="Cui Y."/>
            <person name="Dong X."/>
            <person name="Liu H."/>
            <person name="Ma X."/>
            <person name="Jiao Y."/>
            <person name="Wang B."/>
            <person name="Wei X."/>
            <person name="Stein J.C."/>
            <person name="Glaubitz J.C."/>
            <person name="Lu F."/>
            <person name="Yu G."/>
            <person name="Liang C."/>
            <person name="Fengler K."/>
            <person name="Li B."/>
            <person name="Rafalski A."/>
            <person name="Schnable P.S."/>
            <person name="Ware D.H."/>
            <person name="Buckler E.S."/>
            <person name="Lai J."/>
        </authorList>
    </citation>
    <scope>NUCLEOTIDE SEQUENCE [LARGE SCALE GENOMIC DNA]</scope>
    <source>
        <strain evidence="5">cv. Missouri 17</strain>
        <tissue evidence="4">Seedling</tissue>
    </source>
</reference>
<evidence type="ECO:0000313" key="3">
    <source>
        <dbReference type="EMBL" id="PWZ23161.1"/>
    </source>
</evidence>
<name>A0A3L6EQD0_MAIZE</name>
<dbReference type="InterPro" id="IPR036226">
    <property type="entry name" value="LipOase_C_sf"/>
</dbReference>
<sequence length="156" mass="17534">MEAVLPTLGTFVDDTPKEFGSFEDILGLSPNNPLITEIRKKILREFLRSILPNGSHDPLKTPLPHVIKSGNPIFLESFYVNPVPELEKDLPWLRLNLGTKPNVLKKAPKFKFGWRTNKGFARETLAVVNPVIIKRLTVSVLASFGLAKYTLPPYIN</sequence>
<feature type="domain" description="Lipoxygenase" evidence="1">
    <location>
        <begin position="1"/>
        <end position="156"/>
    </location>
</feature>
<evidence type="ECO:0000313" key="2">
    <source>
        <dbReference type="EMBL" id="PWZ23160.1"/>
    </source>
</evidence>
<evidence type="ECO:0000259" key="1">
    <source>
        <dbReference type="PROSITE" id="PS51393"/>
    </source>
</evidence>
<dbReference type="AlphaFoldDB" id="A0A3L6EQD0"/>